<organism evidence="8 9">
    <name type="scientific">Sinocyclocheilus grahami</name>
    <name type="common">Dianchi golden-line fish</name>
    <name type="synonym">Barbus grahami</name>
    <dbReference type="NCBI Taxonomy" id="75366"/>
    <lineage>
        <taxon>Eukaryota</taxon>
        <taxon>Metazoa</taxon>
        <taxon>Chordata</taxon>
        <taxon>Craniata</taxon>
        <taxon>Vertebrata</taxon>
        <taxon>Euteleostomi</taxon>
        <taxon>Actinopterygii</taxon>
        <taxon>Neopterygii</taxon>
        <taxon>Teleostei</taxon>
        <taxon>Ostariophysi</taxon>
        <taxon>Cypriniformes</taxon>
        <taxon>Cyprinidae</taxon>
        <taxon>Cyprininae</taxon>
        <taxon>Sinocyclocheilus</taxon>
    </lineage>
</organism>
<dbReference type="PANTHER" id="PTHR23504">
    <property type="entry name" value="MAJOR FACILITATOR SUPERFAMILY DOMAIN-CONTAINING PROTEIN 10"/>
    <property type="match status" value="1"/>
</dbReference>
<dbReference type="InParanoid" id="A0A672QMF1"/>
<protein>
    <submittedName>
        <fullName evidence="8">Hippocampus abundant transcript 1 protein-like</fullName>
    </submittedName>
</protein>
<proteinExistence type="inferred from homology"/>
<comment type="similarity">
    <text evidence="2">Belongs to the major facilitator superfamily.</text>
</comment>
<dbReference type="Gene3D" id="1.20.1250.20">
    <property type="entry name" value="MFS general substrate transporter like domains"/>
    <property type="match status" value="1"/>
</dbReference>
<reference evidence="8" key="1">
    <citation type="submission" date="2025-08" db="UniProtKB">
        <authorList>
            <consortium name="Ensembl"/>
        </authorList>
    </citation>
    <scope>IDENTIFICATION</scope>
</reference>
<evidence type="ECO:0000313" key="8">
    <source>
        <dbReference type="Ensembl" id="ENSSGRP00000077205.1"/>
    </source>
</evidence>
<keyword evidence="6 7" id="KW-0472">Membrane</keyword>
<feature type="transmembrane region" description="Helical" evidence="7">
    <location>
        <begin position="101"/>
        <end position="117"/>
    </location>
</feature>
<evidence type="ECO:0000256" key="4">
    <source>
        <dbReference type="ARBA" id="ARBA00022692"/>
    </source>
</evidence>
<dbReference type="Ensembl" id="ENSSGRT00000082193.1">
    <property type="protein sequence ID" value="ENSSGRP00000077205.1"/>
    <property type="gene ID" value="ENSSGRG00000039112.1"/>
</dbReference>
<evidence type="ECO:0000313" key="9">
    <source>
        <dbReference type="Proteomes" id="UP000472262"/>
    </source>
</evidence>
<comment type="subcellular location">
    <subcellularLocation>
        <location evidence="1">Membrane</location>
        <topology evidence="1">Multi-pass membrane protein</topology>
    </subcellularLocation>
</comment>
<keyword evidence="5 7" id="KW-1133">Transmembrane helix</keyword>
<gene>
    <name evidence="8" type="primary">mfsd14a1</name>
</gene>
<dbReference type="SUPFAM" id="SSF103473">
    <property type="entry name" value="MFS general substrate transporter"/>
    <property type="match status" value="1"/>
</dbReference>
<evidence type="ECO:0000256" key="2">
    <source>
        <dbReference type="ARBA" id="ARBA00008335"/>
    </source>
</evidence>
<dbReference type="InterPro" id="IPR036259">
    <property type="entry name" value="MFS_trans_sf"/>
</dbReference>
<dbReference type="GO" id="GO:0016020">
    <property type="term" value="C:membrane"/>
    <property type="evidence" value="ECO:0007669"/>
    <property type="project" value="UniProtKB-SubCell"/>
</dbReference>
<dbReference type="AlphaFoldDB" id="A0A672QMF1"/>
<evidence type="ECO:0000256" key="3">
    <source>
        <dbReference type="ARBA" id="ARBA00022448"/>
    </source>
</evidence>
<keyword evidence="3" id="KW-0813">Transport</keyword>
<evidence type="ECO:0000256" key="6">
    <source>
        <dbReference type="ARBA" id="ARBA00023136"/>
    </source>
</evidence>
<dbReference type="PANTHER" id="PTHR23504:SF77">
    <property type="entry name" value="HIPPOCAMPUS ABUNDANT TRANSCRIPT 1 PROTEIN"/>
    <property type="match status" value="1"/>
</dbReference>
<reference evidence="8" key="2">
    <citation type="submission" date="2025-09" db="UniProtKB">
        <authorList>
            <consortium name="Ensembl"/>
        </authorList>
    </citation>
    <scope>IDENTIFICATION</scope>
</reference>
<evidence type="ECO:0000256" key="1">
    <source>
        <dbReference type="ARBA" id="ARBA00004141"/>
    </source>
</evidence>
<feature type="transmembrane region" description="Helical" evidence="7">
    <location>
        <begin position="123"/>
        <end position="142"/>
    </location>
</feature>
<feature type="transmembrane region" description="Helical" evidence="7">
    <location>
        <begin position="74"/>
        <end position="94"/>
    </location>
</feature>
<sequence>MTQKKKKRVNRSLLLAKKIIIKDGGTPQGFGSPSVYHAVIVIFLEFFAWGLLTAPTLGALHETFPKHTFLMNGLIQGVKGLLSFLSAPLIGALSDVWGRKSFLLLTVFFTCAPIPLLKISPWWYFAIISVSGVFAVTFSVIFSGDKPGHRRVSESGLWRQSGSGSGFCHCYAGHLLYPGGRARIASGKDETGLLGRPNLMGTSRPLCCASVLSVG</sequence>
<accession>A0A672QMF1</accession>
<evidence type="ECO:0000256" key="5">
    <source>
        <dbReference type="ARBA" id="ARBA00022989"/>
    </source>
</evidence>
<keyword evidence="4 7" id="KW-0812">Transmembrane</keyword>
<name>A0A672QMF1_SINGR</name>
<keyword evidence="9" id="KW-1185">Reference proteome</keyword>
<evidence type="ECO:0000256" key="7">
    <source>
        <dbReference type="SAM" id="Phobius"/>
    </source>
</evidence>
<feature type="transmembrane region" description="Helical" evidence="7">
    <location>
        <begin position="35"/>
        <end position="54"/>
    </location>
</feature>
<dbReference type="Proteomes" id="UP000472262">
    <property type="component" value="Unassembled WGS sequence"/>
</dbReference>